<protein>
    <recommendedName>
        <fullName evidence="2">DUF3741 domain-containing protein</fullName>
    </recommendedName>
</protein>
<dbReference type="Proteomes" id="UP001174677">
    <property type="component" value="Chromosome 2"/>
</dbReference>
<feature type="compositionally biased region" description="Basic and acidic residues" evidence="1">
    <location>
        <begin position="783"/>
        <end position="799"/>
    </location>
</feature>
<sequence length="1086" mass="122047">MVKRSDFAQKLLDDLRVRKERMSASQSSKSSKPITADAYSYSKQAYSGSREMKTHRTAGLKNGSTCHKSTGGNGLKNGSTCHKSTGGNRSLSIGEASNEIVPFGTGRSSKQIGDLSLALAFALENGGKLRRKDSSGNSSVLDFLNQIGRRPVDMAKMERSSIDRNSSSATSRFPTLSHLHIKEISKGAQKLNQILSACSNGLNFDRYSIEIGRELLKGAMDLEESLRMLVNLQEASEYMISPQSKTRITLLDDDEDDDNIVKKDENKQLAKPMFSFDKPSKNSHYIQEAARTDLKQRLMALNYKSETMNFGHNEHILSSSNSTSQRRPASYSPNVKTFAAFSEHKNHSSPSKLKAENGRIPNVIAKLMGLEELPENDNSKYITVKKSSSKEKTEQTVAKKTADGSLTHERKTTDAGNLVSPIRKHKQIQTNQIQLAQDTTHILQAERNLASQHTSIEGTIHAGKSVQKDVEGIKPMRSSNKADMKIGKHQRNIDQSSQSIGSRKDIQEKEQPQDNPKLREQKGNRKGENKDLILKHQLQQMTYQRTNGSEAPITLQGQAESNLSILKTKRRDMHKLLSDNQPNSPNDLAFQQTQMLQNFELQGGKHHAGENGQQSVKEKIQVRRQIGSESRSLPKKHSHTSQATTDNGSSTESTGTVQSVGFPNKKHHGDLAQEKISSNFSVNVQDSMNKNSNQNSSPRNLNTEVIKEKNRTSIPPEMEEKSAHLPAVQKVKVTKVQKAVVPQKTDELVTRRSGNPHNLARPPKHQTSILQEAKQKRHNKFVQSKEEEQVRSSRTREAETCILKPNKSVSSTQQPNMPEGLQSQAKQPSNLCSPPPADECQSLKGPEILAPNEKSSSVIKDQKGHEPEFDIDKCRSHSTVSDPLNRTHEGRIDVTYPSQLENQKVSELEMLEPLSESEDHLKQILIKSQLFLNTAEALFKLNIPLDILQACGHACHDEESKLILDCGYEVMKRKGKRQELSVHPFMKTSITSPKVRSLDDLIKQLHKDFQKLKYKTECVVEDYLPKMLEIDVYNRDLDVNCMWDFGWHEMMFTFLEKDDVIRDVERHVLNALLDEVTRDLLVFSLY</sequence>
<gene>
    <name evidence="3" type="ORF">P3X46_002144</name>
</gene>
<feature type="compositionally biased region" description="Polar residues" evidence="1">
    <location>
        <begin position="685"/>
        <end position="703"/>
    </location>
</feature>
<accession>A0ABQ9N6Z6</accession>
<feature type="compositionally biased region" description="Polar residues" evidence="1">
    <location>
        <begin position="807"/>
        <end position="832"/>
    </location>
</feature>
<dbReference type="PANTHER" id="PTHR34282">
    <property type="entry name" value="OS01G0228800 PROTEIN-RELATED"/>
    <property type="match status" value="1"/>
</dbReference>
<keyword evidence="4" id="KW-1185">Reference proteome</keyword>
<evidence type="ECO:0000259" key="2">
    <source>
        <dbReference type="Pfam" id="PF14383"/>
    </source>
</evidence>
<dbReference type="PANTHER" id="PTHR34282:SF1">
    <property type="entry name" value="DUF3741 DOMAIN-CONTAINING PROTEIN"/>
    <property type="match status" value="1"/>
</dbReference>
<dbReference type="EMBL" id="JARPOI010000002">
    <property type="protein sequence ID" value="KAJ9186594.1"/>
    <property type="molecule type" value="Genomic_DNA"/>
</dbReference>
<feature type="domain" description="DUF3741" evidence="2">
    <location>
        <begin position="349"/>
        <end position="377"/>
    </location>
</feature>
<evidence type="ECO:0000313" key="4">
    <source>
        <dbReference type="Proteomes" id="UP001174677"/>
    </source>
</evidence>
<dbReference type="Pfam" id="PF14383">
    <property type="entry name" value="VARLMGL"/>
    <property type="match status" value="1"/>
</dbReference>
<feature type="region of interest" description="Disordered" evidence="1">
    <location>
        <begin position="385"/>
        <end position="416"/>
    </location>
</feature>
<organism evidence="3 4">
    <name type="scientific">Hevea brasiliensis</name>
    <name type="common">Para rubber tree</name>
    <name type="synonym">Siphonia brasiliensis</name>
    <dbReference type="NCBI Taxonomy" id="3981"/>
    <lineage>
        <taxon>Eukaryota</taxon>
        <taxon>Viridiplantae</taxon>
        <taxon>Streptophyta</taxon>
        <taxon>Embryophyta</taxon>
        <taxon>Tracheophyta</taxon>
        <taxon>Spermatophyta</taxon>
        <taxon>Magnoliopsida</taxon>
        <taxon>eudicotyledons</taxon>
        <taxon>Gunneridae</taxon>
        <taxon>Pentapetalae</taxon>
        <taxon>rosids</taxon>
        <taxon>fabids</taxon>
        <taxon>Malpighiales</taxon>
        <taxon>Euphorbiaceae</taxon>
        <taxon>Crotonoideae</taxon>
        <taxon>Micrandreae</taxon>
        <taxon>Hevea</taxon>
    </lineage>
</organism>
<feature type="compositionally biased region" description="Low complexity" evidence="1">
    <location>
        <begin position="23"/>
        <end position="32"/>
    </location>
</feature>
<feature type="compositionally biased region" description="Basic and acidic residues" evidence="1">
    <location>
        <begin position="466"/>
        <end position="486"/>
    </location>
</feature>
<comment type="caution">
    <text evidence="3">The sequence shown here is derived from an EMBL/GenBank/DDBJ whole genome shotgun (WGS) entry which is preliminary data.</text>
</comment>
<feature type="compositionally biased region" description="Polar residues" evidence="1">
    <location>
        <begin position="640"/>
        <end position="661"/>
    </location>
</feature>
<feature type="compositionally biased region" description="Low complexity" evidence="1">
    <location>
        <begin position="726"/>
        <end position="743"/>
    </location>
</feature>
<feature type="compositionally biased region" description="Basic and acidic residues" evidence="1">
    <location>
        <begin position="400"/>
        <end position="413"/>
    </location>
</feature>
<name>A0ABQ9N6Z6_HEVBR</name>
<proteinExistence type="predicted"/>
<dbReference type="InterPro" id="IPR032795">
    <property type="entry name" value="DUF3741-assoc"/>
</dbReference>
<feature type="region of interest" description="Disordered" evidence="1">
    <location>
        <begin position="17"/>
        <end position="36"/>
    </location>
</feature>
<feature type="region of interest" description="Disordered" evidence="1">
    <location>
        <begin position="685"/>
        <end position="843"/>
    </location>
</feature>
<evidence type="ECO:0000313" key="3">
    <source>
        <dbReference type="EMBL" id="KAJ9186594.1"/>
    </source>
</evidence>
<reference evidence="3" key="1">
    <citation type="journal article" date="2023" name="Plant Biotechnol. J.">
        <title>Chromosome-level wild Hevea brasiliensis genome provides new tools for genomic-assisted breeding and valuable loci to elevate rubber yield.</title>
        <authorList>
            <person name="Cheng H."/>
            <person name="Song X."/>
            <person name="Hu Y."/>
            <person name="Wu T."/>
            <person name="Yang Q."/>
            <person name="An Z."/>
            <person name="Feng S."/>
            <person name="Deng Z."/>
            <person name="Wu W."/>
            <person name="Zeng X."/>
            <person name="Tu M."/>
            <person name="Wang X."/>
            <person name="Huang H."/>
        </authorList>
    </citation>
    <scope>NUCLEOTIDE SEQUENCE</scope>
    <source>
        <strain evidence="3">MT/VB/25A 57/8</strain>
    </source>
</reference>
<feature type="region of interest" description="Disordered" evidence="1">
    <location>
        <begin position="458"/>
        <end position="530"/>
    </location>
</feature>
<evidence type="ECO:0000256" key="1">
    <source>
        <dbReference type="SAM" id="MobiDB-lite"/>
    </source>
</evidence>
<feature type="region of interest" description="Disordered" evidence="1">
    <location>
        <begin position="604"/>
        <end position="667"/>
    </location>
</feature>
<feature type="compositionally biased region" description="Basic and acidic residues" evidence="1">
    <location>
        <begin position="502"/>
        <end position="530"/>
    </location>
</feature>